<comment type="similarity">
    <text evidence="2">Belongs to the glycosyltransferase 34 family.</text>
</comment>
<dbReference type="EMBL" id="JBEAFC010000009">
    <property type="protein sequence ID" value="KAL1542169.1"/>
    <property type="molecule type" value="Genomic_DNA"/>
</dbReference>
<evidence type="ECO:0000256" key="7">
    <source>
        <dbReference type="SAM" id="Coils"/>
    </source>
</evidence>
<evidence type="ECO:0000256" key="1">
    <source>
        <dbReference type="ARBA" id="ARBA00004323"/>
    </source>
</evidence>
<evidence type="ECO:0000256" key="8">
    <source>
        <dbReference type="SAM" id="Phobius"/>
    </source>
</evidence>
<evidence type="ECO:0000313" key="9">
    <source>
        <dbReference type="EMBL" id="KAL1542169.1"/>
    </source>
</evidence>
<evidence type="ECO:0000256" key="5">
    <source>
        <dbReference type="ARBA" id="ARBA00022968"/>
    </source>
</evidence>
<keyword evidence="7" id="KW-0175">Coiled coil</keyword>
<evidence type="ECO:0000256" key="2">
    <source>
        <dbReference type="ARBA" id="ARBA00005664"/>
    </source>
</evidence>
<dbReference type="PANTHER" id="PTHR31311">
    <property type="entry name" value="XYLOGLUCAN 6-XYLOSYLTRANSFERASE 5-RELATED-RELATED"/>
    <property type="match status" value="1"/>
</dbReference>
<keyword evidence="8" id="KW-0472">Membrane</keyword>
<organism evidence="9 10">
    <name type="scientific">Salvia divinorum</name>
    <name type="common">Maria pastora</name>
    <name type="synonym">Diviner's sage</name>
    <dbReference type="NCBI Taxonomy" id="28513"/>
    <lineage>
        <taxon>Eukaryota</taxon>
        <taxon>Viridiplantae</taxon>
        <taxon>Streptophyta</taxon>
        <taxon>Embryophyta</taxon>
        <taxon>Tracheophyta</taxon>
        <taxon>Spermatophyta</taxon>
        <taxon>Magnoliopsida</taxon>
        <taxon>eudicotyledons</taxon>
        <taxon>Gunneridae</taxon>
        <taxon>Pentapetalae</taxon>
        <taxon>asterids</taxon>
        <taxon>lamiids</taxon>
        <taxon>Lamiales</taxon>
        <taxon>Lamiaceae</taxon>
        <taxon>Nepetoideae</taxon>
        <taxon>Mentheae</taxon>
        <taxon>Salviinae</taxon>
        <taxon>Salvia</taxon>
        <taxon>Salvia subgen. Calosphace</taxon>
    </lineage>
</organism>
<keyword evidence="10" id="KW-1185">Reference proteome</keyword>
<dbReference type="Gene3D" id="3.90.550.10">
    <property type="entry name" value="Spore Coat Polysaccharide Biosynthesis Protein SpsA, Chain A"/>
    <property type="match status" value="1"/>
</dbReference>
<dbReference type="InterPro" id="IPR008630">
    <property type="entry name" value="Glyco_trans_34"/>
</dbReference>
<comment type="subcellular location">
    <subcellularLocation>
        <location evidence="1">Golgi apparatus membrane</location>
        <topology evidence="1">Single-pass type II membrane protein</topology>
    </subcellularLocation>
</comment>
<keyword evidence="8" id="KW-0812">Transmembrane</keyword>
<evidence type="ECO:0000256" key="4">
    <source>
        <dbReference type="ARBA" id="ARBA00022679"/>
    </source>
</evidence>
<dbReference type="InterPro" id="IPR029044">
    <property type="entry name" value="Nucleotide-diphossugar_trans"/>
</dbReference>
<proteinExistence type="inferred from homology"/>
<dbReference type="Proteomes" id="UP001567538">
    <property type="component" value="Unassembled WGS sequence"/>
</dbReference>
<protein>
    <submittedName>
        <fullName evidence="9">Glycosyltransferase 7</fullName>
    </submittedName>
</protein>
<evidence type="ECO:0000256" key="3">
    <source>
        <dbReference type="ARBA" id="ARBA00022676"/>
    </source>
</evidence>
<dbReference type="PANTHER" id="PTHR31311:SF15">
    <property type="entry name" value="GLYCOSYLTRANSFERASE 6-LIKE"/>
    <property type="match status" value="1"/>
</dbReference>
<evidence type="ECO:0000313" key="10">
    <source>
        <dbReference type="Proteomes" id="UP001567538"/>
    </source>
</evidence>
<feature type="transmembrane region" description="Helical" evidence="8">
    <location>
        <begin position="6"/>
        <end position="26"/>
    </location>
</feature>
<gene>
    <name evidence="9" type="ORF">AAHA92_26301</name>
</gene>
<feature type="coiled-coil region" evidence="7">
    <location>
        <begin position="269"/>
        <end position="296"/>
    </location>
</feature>
<keyword evidence="3" id="KW-0328">Glycosyltransferase</keyword>
<reference evidence="9 10" key="1">
    <citation type="submission" date="2024-06" db="EMBL/GenBank/DDBJ databases">
        <title>A chromosome level genome sequence of Diviner's sage (Salvia divinorum).</title>
        <authorList>
            <person name="Ford S.A."/>
            <person name="Ro D.-K."/>
            <person name="Ness R.W."/>
            <person name="Phillips M.A."/>
        </authorList>
    </citation>
    <scope>NUCLEOTIDE SEQUENCE [LARGE SCALE GENOMIC DNA]</scope>
    <source>
        <strain evidence="9">SAF-2024a</strain>
        <tissue evidence="9">Leaf</tissue>
    </source>
</reference>
<keyword evidence="6" id="KW-0333">Golgi apparatus</keyword>
<dbReference type="AlphaFoldDB" id="A0ABD1GG36"/>
<keyword evidence="4" id="KW-0808">Transferase</keyword>
<evidence type="ECO:0000256" key="6">
    <source>
        <dbReference type="ARBA" id="ARBA00023034"/>
    </source>
</evidence>
<dbReference type="GO" id="GO:0000139">
    <property type="term" value="C:Golgi membrane"/>
    <property type="evidence" value="ECO:0007669"/>
    <property type="project" value="UniProtKB-SubCell"/>
</dbReference>
<comment type="caution">
    <text evidence="9">The sequence shown here is derived from an EMBL/GenBank/DDBJ whole genome shotgun (WGS) entry which is preliminary data.</text>
</comment>
<dbReference type="Pfam" id="PF05637">
    <property type="entry name" value="Glyco_transf_34"/>
    <property type="match status" value="1"/>
</dbReference>
<keyword evidence="5" id="KW-0735">Signal-anchor</keyword>
<accession>A0ABD1GG36</accession>
<dbReference type="GO" id="GO:0016757">
    <property type="term" value="F:glycosyltransferase activity"/>
    <property type="evidence" value="ECO:0007669"/>
    <property type="project" value="UniProtKB-KW"/>
</dbReference>
<keyword evidence="8" id="KW-1133">Transmembrane helix</keyword>
<name>A0ABD1GG36_SALDI</name>
<sequence>MATNNLQNLWITAASSALILILFLTLTKPWKLLSNPQSDVVCDPEARPLARIQTGRESNDPSFYDDNTTTYTIDEPVTDWDQKRALWFKLHPTFSQSENRLLVVTGSQPSPCQSPLGDHFLLRFFKNKVDYCRIHGCSVFYNNAVLLPRMRSDWAMMPVVRAAMVAHPQAEWLLWVDADAVFTDMDFEIDFNKYEAHNVVVHGWPDLTAGLVLIRNCEWSMELLDVWAGLGPKISNNRKWGEILESSFKEMIYVESGGGCRNDIVGRRLDELGGKVVELEGRVAALRRRHAEAMGKGYAAERERCAEEGGWRRPFVTDFSVCGRCGGERGDVEGFCTVGMERALNFADNQVLRNYGFVHPDLGDSSLVIPLWSR</sequence>